<dbReference type="eggNOG" id="COG3832">
    <property type="taxonomic scope" value="Bacteria"/>
</dbReference>
<dbReference type="InterPro" id="IPR023393">
    <property type="entry name" value="START-like_dom_sf"/>
</dbReference>
<dbReference type="EMBL" id="JDYK01000026">
    <property type="protein sequence ID" value="EWS79723.1"/>
    <property type="molecule type" value="Genomic_DNA"/>
</dbReference>
<organism evidence="4 5">
    <name type="scientific">Brachybacterium phenoliresistens</name>
    <dbReference type="NCBI Taxonomy" id="396014"/>
    <lineage>
        <taxon>Bacteria</taxon>
        <taxon>Bacillati</taxon>
        <taxon>Actinomycetota</taxon>
        <taxon>Actinomycetes</taxon>
        <taxon>Micrococcales</taxon>
        <taxon>Dermabacteraceae</taxon>
        <taxon>Brachybacterium</taxon>
    </lineage>
</organism>
<sequence length="181" mass="19528">MNAQQPAAGPSPSADRPADTPPPQGDRATLDELGFTVSGRIARPIAEVYEAVADPEQLSRYFTTGGARGRLAAGADVTWDFADFPGRFPVTVLEAVPPRRIVIAWEGSDLVGEATTTRTVFTFEPLDDGTRTLVTITESAWRPTADGAKNAFGNCEGWTGMLAAMKVWLEHGITLREGFYR</sequence>
<dbReference type="RefSeq" id="WP_084148670.1">
    <property type="nucleotide sequence ID" value="NZ_KK070008.1"/>
</dbReference>
<dbReference type="PATRIC" id="fig|396014.3.peg.3467"/>
<evidence type="ECO:0000313" key="5">
    <source>
        <dbReference type="Proteomes" id="UP000023067"/>
    </source>
</evidence>
<comment type="similarity">
    <text evidence="1">Belongs to the AHA1 family.</text>
</comment>
<dbReference type="Pfam" id="PF08327">
    <property type="entry name" value="AHSA1"/>
    <property type="match status" value="1"/>
</dbReference>
<feature type="compositionally biased region" description="Low complexity" evidence="2">
    <location>
        <begin position="1"/>
        <end position="14"/>
    </location>
</feature>
<dbReference type="HOGENOM" id="CLU_109811_1_0_11"/>
<dbReference type="OrthoDB" id="9803476at2"/>
<name>Z9JNY5_9MICO</name>
<comment type="caution">
    <text evidence="4">The sequence shown here is derived from an EMBL/GenBank/DDBJ whole genome shotgun (WGS) entry which is preliminary data.</text>
</comment>
<dbReference type="SUPFAM" id="SSF55961">
    <property type="entry name" value="Bet v1-like"/>
    <property type="match status" value="1"/>
</dbReference>
<feature type="domain" description="Activator of Hsp90 ATPase homologue 1/2-like C-terminal" evidence="3">
    <location>
        <begin position="44"/>
        <end position="169"/>
    </location>
</feature>
<feature type="region of interest" description="Disordered" evidence="2">
    <location>
        <begin position="1"/>
        <end position="30"/>
    </location>
</feature>
<dbReference type="Proteomes" id="UP000023067">
    <property type="component" value="Unassembled WGS sequence"/>
</dbReference>
<protein>
    <submittedName>
        <fullName evidence="4">ATPase</fullName>
    </submittedName>
</protein>
<evidence type="ECO:0000259" key="3">
    <source>
        <dbReference type="Pfam" id="PF08327"/>
    </source>
</evidence>
<accession>Z9JNY5</accession>
<dbReference type="AlphaFoldDB" id="Z9JNY5"/>
<evidence type="ECO:0000313" key="4">
    <source>
        <dbReference type="EMBL" id="EWS79723.1"/>
    </source>
</evidence>
<dbReference type="STRING" id="396014.BF93_09855"/>
<dbReference type="Gene3D" id="3.30.530.20">
    <property type="match status" value="1"/>
</dbReference>
<keyword evidence="5" id="KW-1185">Reference proteome</keyword>
<dbReference type="CDD" id="cd08901">
    <property type="entry name" value="SRPBCC_CalC_Aha1-like_8"/>
    <property type="match status" value="1"/>
</dbReference>
<evidence type="ECO:0000256" key="2">
    <source>
        <dbReference type="SAM" id="MobiDB-lite"/>
    </source>
</evidence>
<evidence type="ECO:0000256" key="1">
    <source>
        <dbReference type="ARBA" id="ARBA00006817"/>
    </source>
</evidence>
<reference evidence="4 5" key="1">
    <citation type="submission" date="2014-02" db="EMBL/GenBank/DDBJ databases">
        <title>Genome sequence of Brachybacterium phenoliresistens strain W13A50.</title>
        <authorList>
            <person name="Wang X."/>
        </authorList>
    </citation>
    <scope>NUCLEOTIDE SEQUENCE [LARGE SCALE GENOMIC DNA]</scope>
    <source>
        <strain evidence="4 5">W13A50</strain>
    </source>
</reference>
<proteinExistence type="inferred from homology"/>
<gene>
    <name evidence="4" type="ORF">BF93_09855</name>
</gene>
<dbReference type="InterPro" id="IPR013538">
    <property type="entry name" value="ASHA1/2-like_C"/>
</dbReference>